<dbReference type="Proteomes" id="UP000887565">
    <property type="component" value="Unplaced"/>
</dbReference>
<proteinExistence type="predicted"/>
<sequence>MPIEFLLPSVSSSSDCNGAIPTPGLSPKQFGSDYCMLRCMTTKANNKEFLPVLVFSLGPERNHFIGSMIIKSVVHRFVHLLSMNKT</sequence>
<keyword evidence="1" id="KW-1185">Reference proteome</keyword>
<evidence type="ECO:0000313" key="2">
    <source>
        <dbReference type="WBParaSite" id="nRc.2.0.1.t33786-RA"/>
    </source>
</evidence>
<name>A0A915K4Y8_ROMCU</name>
<protein>
    <submittedName>
        <fullName evidence="2">Uncharacterized protein</fullName>
    </submittedName>
</protein>
<dbReference type="WBParaSite" id="nRc.2.0.1.t33786-RA">
    <property type="protein sequence ID" value="nRc.2.0.1.t33786-RA"/>
    <property type="gene ID" value="nRc.2.0.1.g33786"/>
</dbReference>
<organism evidence="1 2">
    <name type="scientific">Romanomermis culicivorax</name>
    <name type="common">Nematode worm</name>
    <dbReference type="NCBI Taxonomy" id="13658"/>
    <lineage>
        <taxon>Eukaryota</taxon>
        <taxon>Metazoa</taxon>
        <taxon>Ecdysozoa</taxon>
        <taxon>Nematoda</taxon>
        <taxon>Enoplea</taxon>
        <taxon>Dorylaimia</taxon>
        <taxon>Mermithida</taxon>
        <taxon>Mermithoidea</taxon>
        <taxon>Mermithidae</taxon>
        <taxon>Romanomermis</taxon>
    </lineage>
</organism>
<dbReference type="AlphaFoldDB" id="A0A915K4Y8"/>
<reference evidence="2" key="1">
    <citation type="submission" date="2022-11" db="UniProtKB">
        <authorList>
            <consortium name="WormBaseParasite"/>
        </authorList>
    </citation>
    <scope>IDENTIFICATION</scope>
</reference>
<evidence type="ECO:0000313" key="1">
    <source>
        <dbReference type="Proteomes" id="UP000887565"/>
    </source>
</evidence>
<accession>A0A915K4Y8</accession>